<dbReference type="EMBL" id="ML213672">
    <property type="protein sequence ID" value="TFK32526.1"/>
    <property type="molecule type" value="Genomic_DNA"/>
</dbReference>
<reference evidence="1 2" key="1">
    <citation type="journal article" date="2019" name="Nat. Ecol. Evol.">
        <title>Megaphylogeny resolves global patterns of mushroom evolution.</title>
        <authorList>
            <person name="Varga T."/>
            <person name="Krizsan K."/>
            <person name="Foldi C."/>
            <person name="Dima B."/>
            <person name="Sanchez-Garcia M."/>
            <person name="Sanchez-Ramirez S."/>
            <person name="Szollosi G.J."/>
            <person name="Szarkandi J.G."/>
            <person name="Papp V."/>
            <person name="Albert L."/>
            <person name="Andreopoulos W."/>
            <person name="Angelini C."/>
            <person name="Antonin V."/>
            <person name="Barry K.W."/>
            <person name="Bougher N.L."/>
            <person name="Buchanan P."/>
            <person name="Buyck B."/>
            <person name="Bense V."/>
            <person name="Catcheside P."/>
            <person name="Chovatia M."/>
            <person name="Cooper J."/>
            <person name="Damon W."/>
            <person name="Desjardin D."/>
            <person name="Finy P."/>
            <person name="Geml J."/>
            <person name="Haridas S."/>
            <person name="Hughes K."/>
            <person name="Justo A."/>
            <person name="Karasinski D."/>
            <person name="Kautmanova I."/>
            <person name="Kiss B."/>
            <person name="Kocsube S."/>
            <person name="Kotiranta H."/>
            <person name="LaButti K.M."/>
            <person name="Lechner B.E."/>
            <person name="Liimatainen K."/>
            <person name="Lipzen A."/>
            <person name="Lukacs Z."/>
            <person name="Mihaltcheva S."/>
            <person name="Morgado L.N."/>
            <person name="Niskanen T."/>
            <person name="Noordeloos M.E."/>
            <person name="Ohm R.A."/>
            <person name="Ortiz-Santana B."/>
            <person name="Ovrebo C."/>
            <person name="Racz N."/>
            <person name="Riley R."/>
            <person name="Savchenko A."/>
            <person name="Shiryaev A."/>
            <person name="Soop K."/>
            <person name="Spirin V."/>
            <person name="Szebenyi C."/>
            <person name="Tomsovsky M."/>
            <person name="Tulloss R.E."/>
            <person name="Uehling J."/>
            <person name="Grigoriev I.V."/>
            <person name="Vagvolgyi C."/>
            <person name="Papp T."/>
            <person name="Martin F.M."/>
            <person name="Miettinen O."/>
            <person name="Hibbett D.S."/>
            <person name="Nagy L.G."/>
        </authorList>
    </citation>
    <scope>NUCLEOTIDE SEQUENCE [LARGE SCALE GENOMIC DNA]</scope>
    <source>
        <strain evidence="1 2">CBS 166.37</strain>
    </source>
</reference>
<accession>A0A5C3LKV2</accession>
<dbReference type="STRING" id="68775.A0A5C3LKV2"/>
<name>A0A5C3LKV2_9AGAR</name>
<dbReference type="SUPFAM" id="SSF47895">
    <property type="entry name" value="Transducin (alpha subunit), insertion domain"/>
    <property type="match status" value="1"/>
</dbReference>
<dbReference type="OrthoDB" id="5817230at2759"/>
<sequence length="101" mass="11686">MMDDMLPVIYQQHIAPVGEDYIIAEAVHQVWKDPIIPRVMDGHSSDLYLMDSAGYFFGQALRIGSPMIPTERNRRASRITEDLWDQRDEVYDEPAIQAHIQ</sequence>
<evidence type="ECO:0000313" key="1">
    <source>
        <dbReference type="EMBL" id="TFK32526.1"/>
    </source>
</evidence>
<dbReference type="Proteomes" id="UP000308652">
    <property type="component" value="Unassembled WGS sequence"/>
</dbReference>
<gene>
    <name evidence="1" type="ORF">BDQ12DRAFT_500607</name>
</gene>
<dbReference type="GO" id="GO:0007165">
    <property type="term" value="P:signal transduction"/>
    <property type="evidence" value="ECO:0007669"/>
    <property type="project" value="InterPro"/>
</dbReference>
<protein>
    <submittedName>
        <fullName evidence="1">Uncharacterized protein</fullName>
    </submittedName>
</protein>
<organism evidence="1 2">
    <name type="scientific">Crucibulum laeve</name>
    <dbReference type="NCBI Taxonomy" id="68775"/>
    <lineage>
        <taxon>Eukaryota</taxon>
        <taxon>Fungi</taxon>
        <taxon>Dikarya</taxon>
        <taxon>Basidiomycota</taxon>
        <taxon>Agaricomycotina</taxon>
        <taxon>Agaricomycetes</taxon>
        <taxon>Agaricomycetidae</taxon>
        <taxon>Agaricales</taxon>
        <taxon>Agaricineae</taxon>
        <taxon>Nidulariaceae</taxon>
        <taxon>Crucibulum</taxon>
    </lineage>
</organism>
<evidence type="ECO:0000313" key="2">
    <source>
        <dbReference type="Proteomes" id="UP000308652"/>
    </source>
</evidence>
<dbReference type="AlphaFoldDB" id="A0A5C3LKV2"/>
<dbReference type="Gene3D" id="1.10.400.10">
    <property type="entry name" value="GI Alpha 1, domain 2-like"/>
    <property type="match status" value="1"/>
</dbReference>
<dbReference type="InterPro" id="IPR011025">
    <property type="entry name" value="GproteinA_insert"/>
</dbReference>
<proteinExistence type="predicted"/>
<keyword evidence="2" id="KW-1185">Reference proteome</keyword>